<evidence type="ECO:0000256" key="1">
    <source>
        <dbReference type="SAM" id="MobiDB-lite"/>
    </source>
</evidence>
<feature type="region of interest" description="Disordered" evidence="1">
    <location>
        <begin position="172"/>
        <end position="211"/>
    </location>
</feature>
<sequence>MGPTLEAAFCLDRRHADTRWSSFFAIFSDERSVGCDSATLEDFRASFNMVSDKNLVTKDVHVGSLGGRRLYLRPVTGAPRRYIPYGDSGLYAEIDLSDPELQIWRANFESDEAVVEYSLKLAECHYRGYAGGWLANKLFGHLRNVITVKKQQPLATPYPSENVVNAKGDAIEEQPQSPTQTSVNEGLEEAPKNRKKHRLRRHRKAQKQEDVKKVTAAAKEICQAWGIGICD</sequence>
<feature type="compositionally biased region" description="Polar residues" evidence="1">
    <location>
        <begin position="174"/>
        <end position="184"/>
    </location>
</feature>
<organism evidence="2 3">
    <name type="scientific">Steinernema carpocapsae</name>
    <name type="common">Entomopathogenic nematode</name>
    <dbReference type="NCBI Taxonomy" id="34508"/>
    <lineage>
        <taxon>Eukaryota</taxon>
        <taxon>Metazoa</taxon>
        <taxon>Ecdysozoa</taxon>
        <taxon>Nematoda</taxon>
        <taxon>Chromadorea</taxon>
        <taxon>Rhabditida</taxon>
        <taxon>Tylenchina</taxon>
        <taxon>Panagrolaimomorpha</taxon>
        <taxon>Strongyloidoidea</taxon>
        <taxon>Steinernematidae</taxon>
        <taxon>Steinernema</taxon>
    </lineage>
</organism>
<evidence type="ECO:0000313" key="3">
    <source>
        <dbReference type="Proteomes" id="UP000298663"/>
    </source>
</evidence>
<keyword evidence="3" id="KW-1185">Reference proteome</keyword>
<reference evidence="2 3" key="1">
    <citation type="journal article" date="2015" name="Genome Biol.">
        <title>Comparative genomics of Steinernema reveals deeply conserved gene regulatory networks.</title>
        <authorList>
            <person name="Dillman A.R."/>
            <person name="Macchietto M."/>
            <person name="Porter C.F."/>
            <person name="Rogers A."/>
            <person name="Williams B."/>
            <person name="Antoshechkin I."/>
            <person name="Lee M.M."/>
            <person name="Goodwin Z."/>
            <person name="Lu X."/>
            <person name="Lewis E.E."/>
            <person name="Goodrich-Blair H."/>
            <person name="Stock S.P."/>
            <person name="Adams B.J."/>
            <person name="Sternberg P.W."/>
            <person name="Mortazavi A."/>
        </authorList>
    </citation>
    <scope>NUCLEOTIDE SEQUENCE [LARGE SCALE GENOMIC DNA]</scope>
    <source>
        <strain evidence="2 3">ALL</strain>
    </source>
</reference>
<accession>A0A4U5PA23</accession>
<name>A0A4U5PA23_STECR</name>
<dbReference type="AlphaFoldDB" id="A0A4U5PA23"/>
<comment type="caution">
    <text evidence="2">The sequence shown here is derived from an EMBL/GenBank/DDBJ whole genome shotgun (WGS) entry which is preliminary data.</text>
</comment>
<gene>
    <name evidence="2" type="ORF">L596_007626</name>
</gene>
<protein>
    <submittedName>
        <fullName evidence="2">Uncharacterized protein</fullName>
    </submittedName>
</protein>
<dbReference type="Proteomes" id="UP000298663">
    <property type="component" value="Unassembled WGS sequence"/>
</dbReference>
<feature type="compositionally biased region" description="Basic residues" evidence="1">
    <location>
        <begin position="193"/>
        <end position="205"/>
    </location>
</feature>
<proteinExistence type="predicted"/>
<evidence type="ECO:0000313" key="2">
    <source>
        <dbReference type="EMBL" id="TKR93106.1"/>
    </source>
</evidence>
<reference evidence="2 3" key="2">
    <citation type="journal article" date="2019" name="G3 (Bethesda)">
        <title>Hybrid Assembly of the Genome of the Entomopathogenic Nematode Steinernema carpocapsae Identifies the X-Chromosome.</title>
        <authorList>
            <person name="Serra L."/>
            <person name="Macchietto M."/>
            <person name="Macias-Munoz A."/>
            <person name="McGill C.J."/>
            <person name="Rodriguez I.M."/>
            <person name="Rodriguez B."/>
            <person name="Murad R."/>
            <person name="Mortazavi A."/>
        </authorList>
    </citation>
    <scope>NUCLEOTIDE SEQUENCE [LARGE SCALE GENOMIC DNA]</scope>
    <source>
        <strain evidence="2 3">ALL</strain>
    </source>
</reference>
<dbReference type="EMBL" id="AZBU02000002">
    <property type="protein sequence ID" value="TKR93106.1"/>
    <property type="molecule type" value="Genomic_DNA"/>
</dbReference>